<proteinExistence type="predicted"/>
<dbReference type="AlphaFoldDB" id="A0AA41X957"/>
<sequence length="50" mass="5796">MKVDKKFMQSRQSDGRDIEFSQELADQDDLEAQARSKAADARQHAKMKKQ</sequence>
<dbReference type="RefSeq" id="WP_254759083.1">
    <property type="nucleotide sequence ID" value="NZ_JANCLT010000005.1"/>
</dbReference>
<reference evidence="2" key="1">
    <citation type="submission" date="2022-07" db="EMBL/GenBank/DDBJ databases">
        <authorList>
            <person name="Li W.-J."/>
            <person name="Deng Q.-Q."/>
        </authorList>
    </citation>
    <scope>NUCLEOTIDE SEQUENCE</scope>
    <source>
        <strain evidence="2">SYSU M60031</strain>
    </source>
</reference>
<evidence type="ECO:0000256" key="1">
    <source>
        <dbReference type="SAM" id="MobiDB-lite"/>
    </source>
</evidence>
<accession>A0AA41X957</accession>
<dbReference type="EMBL" id="JANCLT010000005">
    <property type="protein sequence ID" value="MCP8969170.1"/>
    <property type="molecule type" value="Genomic_DNA"/>
</dbReference>
<dbReference type="Pfam" id="PF14151">
    <property type="entry name" value="YfhD"/>
    <property type="match status" value="1"/>
</dbReference>
<protein>
    <submittedName>
        <fullName evidence="2">YfhD family protein</fullName>
    </submittedName>
</protein>
<feature type="region of interest" description="Disordered" evidence="1">
    <location>
        <begin position="1"/>
        <end position="26"/>
    </location>
</feature>
<gene>
    <name evidence="2" type="ORF">NK662_11520</name>
</gene>
<evidence type="ECO:0000313" key="2">
    <source>
        <dbReference type="EMBL" id="MCP8969170.1"/>
    </source>
</evidence>
<comment type="caution">
    <text evidence="2">The sequence shown here is derived from an EMBL/GenBank/DDBJ whole genome shotgun (WGS) entry which is preliminary data.</text>
</comment>
<name>A0AA41X957_9BACI</name>
<evidence type="ECO:0000313" key="3">
    <source>
        <dbReference type="Proteomes" id="UP001156102"/>
    </source>
</evidence>
<dbReference type="Proteomes" id="UP001156102">
    <property type="component" value="Unassembled WGS sequence"/>
</dbReference>
<feature type="compositionally biased region" description="Basic and acidic residues" evidence="1">
    <location>
        <begin position="32"/>
        <end position="43"/>
    </location>
</feature>
<keyword evidence="3" id="KW-1185">Reference proteome</keyword>
<organism evidence="2 3">
    <name type="scientific">Ectobacillus ponti</name>
    <dbReference type="NCBI Taxonomy" id="2961894"/>
    <lineage>
        <taxon>Bacteria</taxon>
        <taxon>Bacillati</taxon>
        <taxon>Bacillota</taxon>
        <taxon>Bacilli</taxon>
        <taxon>Bacillales</taxon>
        <taxon>Bacillaceae</taxon>
        <taxon>Ectobacillus</taxon>
    </lineage>
</organism>
<feature type="region of interest" description="Disordered" evidence="1">
    <location>
        <begin position="31"/>
        <end position="50"/>
    </location>
</feature>
<feature type="compositionally biased region" description="Basic and acidic residues" evidence="1">
    <location>
        <begin position="1"/>
        <end position="19"/>
    </location>
</feature>
<dbReference type="InterPro" id="IPR025435">
    <property type="entry name" value="YfhD-like"/>
</dbReference>